<evidence type="ECO:0000313" key="13">
    <source>
        <dbReference type="EMBL" id="OEU13382.1"/>
    </source>
</evidence>
<dbReference type="Pfam" id="PF16187">
    <property type="entry name" value="Peptidase_M16_M"/>
    <property type="match status" value="1"/>
</dbReference>
<feature type="domain" description="Peptidase M16 C-terminal" evidence="10">
    <location>
        <begin position="308"/>
        <end position="477"/>
    </location>
</feature>
<comment type="similarity">
    <text evidence="2">Belongs to the peptidase M16 family.</text>
</comment>
<dbReference type="FunFam" id="3.30.830.10:FF:000012">
    <property type="entry name" value="Protease 3"/>
    <property type="match status" value="1"/>
</dbReference>
<feature type="domain" description="Peptidase M16 middle/third" evidence="11">
    <location>
        <begin position="501"/>
        <end position="808"/>
    </location>
</feature>
<dbReference type="InParanoid" id="A0A1E7F5C5"/>
<comment type="cofactor">
    <cofactor evidence="1">
        <name>Zn(2+)</name>
        <dbReference type="ChEBI" id="CHEBI:29105"/>
    </cofactor>
</comment>
<evidence type="ECO:0000313" key="14">
    <source>
        <dbReference type="Proteomes" id="UP000095751"/>
    </source>
</evidence>
<evidence type="ECO:0000256" key="2">
    <source>
        <dbReference type="ARBA" id="ARBA00007261"/>
    </source>
</evidence>
<dbReference type="PANTHER" id="PTHR43690:SF18">
    <property type="entry name" value="INSULIN-DEGRADING ENZYME-RELATED"/>
    <property type="match status" value="1"/>
</dbReference>
<keyword evidence="5" id="KW-0378">Hydrolase</keyword>
<keyword evidence="7" id="KW-0482">Metalloprotease</keyword>
<evidence type="ECO:0000256" key="5">
    <source>
        <dbReference type="ARBA" id="ARBA00022801"/>
    </source>
</evidence>
<dbReference type="EMBL" id="KV784361">
    <property type="protein sequence ID" value="OEU13382.1"/>
    <property type="molecule type" value="Genomic_DNA"/>
</dbReference>
<dbReference type="Gene3D" id="3.30.830.10">
    <property type="entry name" value="Metalloenzyme, LuxS/M16 peptidase-like"/>
    <property type="match status" value="4"/>
</dbReference>
<dbReference type="InterPro" id="IPR011249">
    <property type="entry name" value="Metalloenz_LuxS/M16"/>
</dbReference>
<dbReference type="GO" id="GO:0004222">
    <property type="term" value="F:metalloendopeptidase activity"/>
    <property type="evidence" value="ECO:0007669"/>
    <property type="project" value="TreeGrafter"/>
</dbReference>
<keyword evidence="3" id="KW-0645">Protease</keyword>
<organism evidence="13 14">
    <name type="scientific">Fragilariopsis cylindrus CCMP1102</name>
    <dbReference type="NCBI Taxonomy" id="635003"/>
    <lineage>
        <taxon>Eukaryota</taxon>
        <taxon>Sar</taxon>
        <taxon>Stramenopiles</taxon>
        <taxon>Ochrophyta</taxon>
        <taxon>Bacillariophyta</taxon>
        <taxon>Bacillariophyceae</taxon>
        <taxon>Bacillariophycidae</taxon>
        <taxon>Bacillariales</taxon>
        <taxon>Bacillariaceae</taxon>
        <taxon>Fragilariopsis</taxon>
    </lineage>
</organism>
<dbReference type="AlphaFoldDB" id="A0A1E7F5C5"/>
<dbReference type="KEGG" id="fcy:FRACYDRAFT_170947"/>
<dbReference type="SUPFAM" id="SSF63411">
    <property type="entry name" value="LuxS/MPP-like metallohydrolase"/>
    <property type="match status" value="4"/>
</dbReference>
<dbReference type="Pfam" id="PF05193">
    <property type="entry name" value="Peptidase_M16_C"/>
    <property type="match status" value="1"/>
</dbReference>
<dbReference type="PANTHER" id="PTHR43690">
    <property type="entry name" value="NARDILYSIN"/>
    <property type="match status" value="1"/>
</dbReference>
<dbReference type="InterPro" id="IPR032632">
    <property type="entry name" value="Peptidase_M16_M"/>
</dbReference>
<dbReference type="InterPro" id="IPR011765">
    <property type="entry name" value="Pept_M16_N"/>
</dbReference>
<evidence type="ECO:0000256" key="4">
    <source>
        <dbReference type="ARBA" id="ARBA00022723"/>
    </source>
</evidence>
<dbReference type="Pfam" id="PF00675">
    <property type="entry name" value="Peptidase_M16"/>
    <property type="match status" value="1"/>
</dbReference>
<feature type="chain" id="PRO_5009192707" description="Insulysin" evidence="8">
    <location>
        <begin position="23"/>
        <end position="1088"/>
    </location>
</feature>
<dbReference type="InterPro" id="IPR050626">
    <property type="entry name" value="Peptidase_M16"/>
</dbReference>
<keyword evidence="6" id="KW-0862">Zinc</keyword>
<dbReference type="GO" id="GO:0005739">
    <property type="term" value="C:mitochondrion"/>
    <property type="evidence" value="ECO:0007669"/>
    <property type="project" value="TreeGrafter"/>
</dbReference>
<reference evidence="13 14" key="1">
    <citation type="submission" date="2016-09" db="EMBL/GenBank/DDBJ databases">
        <title>Extensive genetic diversity and differential bi-allelic expression allows diatom success in the polar Southern Ocean.</title>
        <authorList>
            <consortium name="DOE Joint Genome Institute"/>
            <person name="Mock T."/>
            <person name="Otillar R.P."/>
            <person name="Strauss J."/>
            <person name="Dupont C."/>
            <person name="Frickenhaus S."/>
            <person name="Maumus F."/>
            <person name="Mcmullan M."/>
            <person name="Sanges R."/>
            <person name="Schmutz J."/>
            <person name="Toseland A."/>
            <person name="Valas R."/>
            <person name="Veluchamy A."/>
            <person name="Ward B.J."/>
            <person name="Allen A."/>
            <person name="Barry K."/>
            <person name="Falciatore A."/>
            <person name="Ferrante M."/>
            <person name="Fortunato A.E."/>
            <person name="Gloeckner G."/>
            <person name="Gruber A."/>
            <person name="Hipkin R."/>
            <person name="Janech M."/>
            <person name="Kroth P."/>
            <person name="Leese F."/>
            <person name="Lindquist E."/>
            <person name="Lyon B.R."/>
            <person name="Martin J."/>
            <person name="Mayer C."/>
            <person name="Parker M."/>
            <person name="Quesneville H."/>
            <person name="Raymond J."/>
            <person name="Uhlig C."/>
            <person name="Valentin K.U."/>
            <person name="Worden A.Z."/>
            <person name="Armbrust E.V."/>
            <person name="Bowler C."/>
            <person name="Green B."/>
            <person name="Moulton V."/>
            <person name="Van Oosterhout C."/>
            <person name="Grigoriev I."/>
        </authorList>
    </citation>
    <scope>NUCLEOTIDE SEQUENCE [LARGE SCALE GENOMIC DNA]</scope>
    <source>
        <strain evidence="13 14">CCMP1102</strain>
    </source>
</reference>
<dbReference type="GO" id="GO:0051603">
    <property type="term" value="P:proteolysis involved in protein catabolic process"/>
    <property type="evidence" value="ECO:0007669"/>
    <property type="project" value="TreeGrafter"/>
</dbReference>
<dbReference type="GO" id="GO:0046872">
    <property type="term" value="F:metal ion binding"/>
    <property type="evidence" value="ECO:0007669"/>
    <property type="project" value="UniProtKB-KW"/>
</dbReference>
<feature type="domain" description="Coenzyme PQQ synthesis protein F-like C-terminal lobe" evidence="12">
    <location>
        <begin position="943"/>
        <end position="1043"/>
    </location>
</feature>
<evidence type="ECO:0000256" key="6">
    <source>
        <dbReference type="ARBA" id="ARBA00022833"/>
    </source>
</evidence>
<accession>A0A1E7F5C5</accession>
<gene>
    <name evidence="13" type="ORF">FRACYDRAFT_170947</name>
</gene>
<dbReference type="Pfam" id="PF22456">
    <property type="entry name" value="PqqF-like_C_4"/>
    <property type="match status" value="1"/>
</dbReference>
<evidence type="ECO:0008006" key="15">
    <source>
        <dbReference type="Google" id="ProtNLM"/>
    </source>
</evidence>
<evidence type="ECO:0000259" key="9">
    <source>
        <dbReference type="Pfam" id="PF00675"/>
    </source>
</evidence>
<keyword evidence="8" id="KW-0732">Signal</keyword>
<evidence type="ECO:0000259" key="11">
    <source>
        <dbReference type="Pfam" id="PF16187"/>
    </source>
</evidence>
<dbReference type="InterPro" id="IPR054734">
    <property type="entry name" value="PqqF-like_C_4"/>
</dbReference>
<dbReference type="GO" id="GO:0043171">
    <property type="term" value="P:peptide catabolic process"/>
    <property type="evidence" value="ECO:0007669"/>
    <property type="project" value="TreeGrafter"/>
</dbReference>
<feature type="domain" description="Peptidase M16 N-terminal" evidence="9">
    <location>
        <begin position="150"/>
        <end position="277"/>
    </location>
</feature>
<evidence type="ECO:0000256" key="3">
    <source>
        <dbReference type="ARBA" id="ARBA00022670"/>
    </source>
</evidence>
<dbReference type="InterPro" id="IPR007863">
    <property type="entry name" value="Peptidase_M16_C"/>
</dbReference>
<dbReference type="Proteomes" id="UP000095751">
    <property type="component" value="Unassembled WGS sequence"/>
</dbReference>
<keyword evidence="4" id="KW-0479">Metal-binding</keyword>
<sequence length="1088" mass="121895">MALHTTTMRLSLFFLCFSAGQSFVARRSFVAGSQAMRPLPICFRTPTSWSDVTKGDSLTCSRNFRSHSTRTTARSVSAEDTLTAATVQNTTNAEIASSKTEILAAESEFVKPDRDLSQYRWVKLENNLQVLLVSTAATKTSSDDEEGSAKVEAASIHVQAGHFDDTIAGLAHFHEHMLFLGTKKYPTEDEYEGFLSKHGGFCNAYTDMEDTNYYFSVTTQQDDINETSEGLQGGLDRLAQFFIAPNFDENMVERELLAIDSEYKNGKTSDNWRNYQLLKSISNQKHPFSNFGCGNYETLSSLGAPVGELQEFWNKYYTTSNMRLTVVGSSSLDALQQTVEGTFGGIAVSDEPSQNAVHDPLNPAFGSEQLLKIREVIPLLESRTLKVNFLTPPSDDPVLKKSKPHRVISHLIGHESPGSLHHLLNAKGYVVGLSSGAALDASDFSLFSVSLSLTPKGMREKEEVLDLIFQWIALIKNLAKDQPDLLAKYHDELNKIGATNFKFRESGDPTDFCSSASELMFENNINPEELLVSGSKSEDFDPVIADAFLDRLRPQNCFVSVVNSDLKQETTDEWLVEPLYGAVYRERDVSEDQTKRWENPADIDSGLHVPALNGYIPTDFSLRCEDSGEPITESDRKRSQQEPPALLHRTNNFRMWHKTDQFWRVPKTYIRLSLVSPTPYASPRAMTLNRIYQRILNDDLNSFVYDASLAGCNYRVSCAPTGYKVSVSGYSEKLPVLLETVTSRMLSLIKELKEGKDKHPVLFDRFEKAKESLLRETKNYRLDSPYEIANYNSRLLMEENVVYLDDYVNVMEGEDSEKDPMTMEECASSAETSLTSQLKAEAICIGNIDEKETKEVIDVINRVFLDNARTLNDNEIPSFKSFKLPTSHEAQSIFGSEIADESIPIKYQELALSPSEENNSAEITLQLGSDLSLGYEGIGLLDLIGHLAYSSAYNQLRTKEQLGYIVSVNTRKTAGGTWGLTVTVQSSSKTPIYLEKRIEAWLKTFRQELEDKTPEEFAEEARGVVVQLKEEDTKLSSEVGSWWNSIAATEIVHERMSAPAFDRLERLADELDPKASGLSDMTMNGSRR</sequence>
<name>A0A1E7F5C5_9STRA</name>
<evidence type="ECO:0000256" key="1">
    <source>
        <dbReference type="ARBA" id="ARBA00001947"/>
    </source>
</evidence>
<evidence type="ECO:0000259" key="12">
    <source>
        <dbReference type="Pfam" id="PF22456"/>
    </source>
</evidence>
<feature type="non-terminal residue" evidence="13">
    <location>
        <position position="1088"/>
    </location>
</feature>
<keyword evidence="14" id="KW-1185">Reference proteome</keyword>
<protein>
    <recommendedName>
        <fullName evidence="15">Insulysin</fullName>
    </recommendedName>
</protein>
<dbReference type="OrthoDB" id="952271at2759"/>
<feature type="signal peptide" evidence="8">
    <location>
        <begin position="1"/>
        <end position="22"/>
    </location>
</feature>
<proteinExistence type="inferred from homology"/>
<evidence type="ECO:0000256" key="7">
    <source>
        <dbReference type="ARBA" id="ARBA00023049"/>
    </source>
</evidence>
<evidence type="ECO:0000259" key="10">
    <source>
        <dbReference type="Pfam" id="PF05193"/>
    </source>
</evidence>
<dbReference type="GO" id="GO:0005829">
    <property type="term" value="C:cytosol"/>
    <property type="evidence" value="ECO:0007669"/>
    <property type="project" value="TreeGrafter"/>
</dbReference>
<evidence type="ECO:0000256" key="8">
    <source>
        <dbReference type="SAM" id="SignalP"/>
    </source>
</evidence>